<gene>
    <name evidence="1" type="ORF">Pcinc_010080</name>
</gene>
<organism evidence="1 2">
    <name type="scientific">Petrolisthes cinctipes</name>
    <name type="common">Flat porcelain crab</name>
    <dbReference type="NCBI Taxonomy" id="88211"/>
    <lineage>
        <taxon>Eukaryota</taxon>
        <taxon>Metazoa</taxon>
        <taxon>Ecdysozoa</taxon>
        <taxon>Arthropoda</taxon>
        <taxon>Crustacea</taxon>
        <taxon>Multicrustacea</taxon>
        <taxon>Malacostraca</taxon>
        <taxon>Eumalacostraca</taxon>
        <taxon>Eucarida</taxon>
        <taxon>Decapoda</taxon>
        <taxon>Pleocyemata</taxon>
        <taxon>Anomura</taxon>
        <taxon>Galatheoidea</taxon>
        <taxon>Porcellanidae</taxon>
        <taxon>Petrolisthes</taxon>
    </lineage>
</organism>
<proteinExistence type="predicted"/>
<sequence length="123" mass="14025">MALCVCLVLYTYLQKDPTDQPCGGFLSASCITPRYLNSSLAVAARLRKRRDRVKKACGEEHYPKTFSITLQWLKYAPSHNLFVCFPPKVASTTWLRHLHNMAGFNPSTDQIYTPKWINKVSAM</sequence>
<dbReference type="AlphaFoldDB" id="A0AAE1KVT3"/>
<accession>A0AAE1KVT3</accession>
<evidence type="ECO:0008006" key="3">
    <source>
        <dbReference type="Google" id="ProtNLM"/>
    </source>
</evidence>
<comment type="caution">
    <text evidence="1">The sequence shown here is derived from an EMBL/GenBank/DDBJ whole genome shotgun (WGS) entry which is preliminary data.</text>
</comment>
<keyword evidence="2" id="KW-1185">Reference proteome</keyword>
<name>A0AAE1KVT3_PETCI</name>
<protein>
    <recommendedName>
        <fullName evidence="3">Sulfotransferase</fullName>
    </recommendedName>
</protein>
<evidence type="ECO:0000313" key="1">
    <source>
        <dbReference type="EMBL" id="KAK3885742.1"/>
    </source>
</evidence>
<dbReference type="EMBL" id="JAWQEG010000773">
    <property type="protein sequence ID" value="KAK3885742.1"/>
    <property type="molecule type" value="Genomic_DNA"/>
</dbReference>
<dbReference type="Proteomes" id="UP001286313">
    <property type="component" value="Unassembled WGS sequence"/>
</dbReference>
<reference evidence="1" key="1">
    <citation type="submission" date="2023-10" db="EMBL/GenBank/DDBJ databases">
        <title>Genome assemblies of two species of porcelain crab, Petrolisthes cinctipes and Petrolisthes manimaculis (Anomura: Porcellanidae).</title>
        <authorList>
            <person name="Angst P."/>
        </authorList>
    </citation>
    <scope>NUCLEOTIDE SEQUENCE</scope>
    <source>
        <strain evidence="1">PB745_01</strain>
        <tissue evidence="1">Gill</tissue>
    </source>
</reference>
<evidence type="ECO:0000313" key="2">
    <source>
        <dbReference type="Proteomes" id="UP001286313"/>
    </source>
</evidence>